<dbReference type="PANTHER" id="PTHR11675:SF119">
    <property type="entry name" value="POLYPEPTIDE N-ACETYLGALACTOSAMINYLTRANSFERASE 2"/>
    <property type="match status" value="1"/>
</dbReference>
<dbReference type="SUPFAM" id="SSF53448">
    <property type="entry name" value="Nucleotide-diphospho-sugar transferases"/>
    <property type="match status" value="1"/>
</dbReference>
<evidence type="ECO:0000256" key="1">
    <source>
        <dbReference type="ARBA" id="ARBA00022679"/>
    </source>
</evidence>
<dbReference type="Proteomes" id="UP000014760">
    <property type="component" value="Unassembled WGS sequence"/>
</dbReference>
<dbReference type="PROSITE" id="PS50231">
    <property type="entry name" value="RICIN_B_LECTIN"/>
    <property type="match status" value="1"/>
</dbReference>
<dbReference type="EC" id="2.4.1.-" evidence="3"/>
<keyword evidence="3" id="KW-0333">Golgi apparatus</keyword>
<dbReference type="UniPathway" id="UPA00378"/>
<evidence type="ECO:0000313" key="7">
    <source>
        <dbReference type="EnsemblMetazoa" id="CapteP224548"/>
    </source>
</evidence>
<dbReference type="InterPro" id="IPR035992">
    <property type="entry name" value="Ricin_B-like_lectins"/>
</dbReference>
<dbReference type="EMBL" id="KB293808">
    <property type="protein sequence ID" value="ELU15388.1"/>
    <property type="molecule type" value="Genomic_DNA"/>
</dbReference>
<evidence type="ECO:0000256" key="3">
    <source>
        <dbReference type="RuleBase" id="RU361242"/>
    </source>
</evidence>
<sequence>MAIISSRMLRRKVGQILVLSIITTLLLMLFAARQFEGPETGIQNRKRALKEQLRQQRLRELQKTIFVNPNRPPDDSGYNINVTLSERIPLERNVPDSRPLECRGRVFDVDSLPTVSVIIPFYNEALSMLLRTVHSILSRTPEKLLKQVILVNDHSPNADLNDPLERYVKYLPEKVILIKTSKREGLIRARMMGADMATGDVLMFQDGHTENNVQWAEPLLEEIKRNPKVVIQPHVDAIDQWTIQYEPSSSVVPRGGFSWDLRYTWMQLPDHEKERLDHQQAYKAQRTPTLVGCAVMVGREHFFAIGGFDDGMNIWGGENIELAFRNWLCGGEVLNHPCSRVAHTFKPFSYKFDGDREKIVQKNQMRIAELWMDDWKTFFLAATYSWPTKHIPFTEEDRKSLEPRMNMKHKLGCKPFKWYMDNIVPEMPTPPKQAHFYGEVANIKSEACFYLTADGYIGMTFFCFFHRVLPQNLFYIDNDGRLMYQSQTGTQGNKCLRVDKGTWLVKVGPCVGTDMSEKWDTALVSENVGDISVVFQDNGVETKLCMTQVTNVNKMHYREQMPQLLPCEDDNTFQQWRWTYVFDFNYNWENPS</sequence>
<evidence type="ECO:0000313" key="8">
    <source>
        <dbReference type="Proteomes" id="UP000014760"/>
    </source>
</evidence>
<reference evidence="6 8" key="2">
    <citation type="journal article" date="2013" name="Nature">
        <title>Insights into bilaterian evolution from three spiralian genomes.</title>
        <authorList>
            <person name="Simakov O."/>
            <person name="Marletaz F."/>
            <person name="Cho S.J."/>
            <person name="Edsinger-Gonzales E."/>
            <person name="Havlak P."/>
            <person name="Hellsten U."/>
            <person name="Kuo D.H."/>
            <person name="Larsson T."/>
            <person name="Lv J."/>
            <person name="Arendt D."/>
            <person name="Savage R."/>
            <person name="Osoegawa K."/>
            <person name="de Jong P."/>
            <person name="Grimwood J."/>
            <person name="Chapman J.A."/>
            <person name="Shapiro H."/>
            <person name="Aerts A."/>
            <person name="Otillar R.P."/>
            <person name="Terry A.Y."/>
            <person name="Boore J.L."/>
            <person name="Grigoriev I.V."/>
            <person name="Lindberg D.R."/>
            <person name="Seaver E.C."/>
            <person name="Weisblat D.A."/>
            <person name="Putnam N.H."/>
            <person name="Rokhsar D.S."/>
        </authorList>
    </citation>
    <scope>NUCLEOTIDE SEQUENCE</scope>
    <source>
        <strain evidence="6 8">I ESC-2004</strain>
    </source>
</reference>
<dbReference type="EnsemblMetazoa" id="CapteT224548">
    <property type="protein sequence ID" value="CapteP224548"/>
    <property type="gene ID" value="CapteG224548"/>
</dbReference>
<dbReference type="HOGENOM" id="CLU_013477_0_1_1"/>
<dbReference type="PANTHER" id="PTHR11675">
    <property type="entry name" value="N-ACETYLGALACTOSAMINYLTRANSFERASE"/>
    <property type="match status" value="1"/>
</dbReference>
<gene>
    <name evidence="6" type="ORF">CAPTEDRAFT_224548</name>
</gene>
<dbReference type="Pfam" id="PF02709">
    <property type="entry name" value="Glyco_transf_7C"/>
    <property type="match status" value="1"/>
</dbReference>
<keyword evidence="3" id="KW-0328">Glycosyltransferase</keyword>
<feature type="domain" description="Galactosyltransferase C-terminal" evidence="5">
    <location>
        <begin position="286"/>
        <end position="341"/>
    </location>
</feature>
<comment type="subcellular location">
    <subcellularLocation>
        <location evidence="3">Golgi apparatus membrane</location>
        <topology evidence="3">Single-pass type II membrane protein</topology>
    </subcellularLocation>
</comment>
<keyword evidence="3" id="KW-0464">Manganese</keyword>
<comment type="pathway">
    <text evidence="3">Protein modification; protein glycosylation.</text>
</comment>
<dbReference type="EMBL" id="AMQN01000633">
    <property type="status" value="NOT_ANNOTATED_CDS"/>
    <property type="molecule type" value="Genomic_DNA"/>
</dbReference>
<dbReference type="OrthoDB" id="6269184at2759"/>
<evidence type="ECO:0000256" key="2">
    <source>
        <dbReference type="ARBA" id="ARBA00023157"/>
    </source>
</evidence>
<dbReference type="InterPro" id="IPR029044">
    <property type="entry name" value="Nucleotide-diphossugar_trans"/>
</dbReference>
<dbReference type="STRING" id="283909.R7V963"/>
<comment type="similarity">
    <text evidence="3">Belongs to the glycosyltransferase 2 family. GalNAc-T subfamily.</text>
</comment>
<feature type="domain" description="Glycosyltransferase 2-like" evidence="4">
    <location>
        <begin position="116"/>
        <end position="264"/>
    </location>
</feature>
<keyword evidence="3" id="KW-0430">Lectin</keyword>
<evidence type="ECO:0000313" key="6">
    <source>
        <dbReference type="EMBL" id="ELU15388.1"/>
    </source>
</evidence>
<organism evidence="6">
    <name type="scientific">Capitella teleta</name>
    <name type="common">Polychaete worm</name>
    <dbReference type="NCBI Taxonomy" id="283909"/>
    <lineage>
        <taxon>Eukaryota</taxon>
        <taxon>Metazoa</taxon>
        <taxon>Spiralia</taxon>
        <taxon>Lophotrochozoa</taxon>
        <taxon>Annelida</taxon>
        <taxon>Polychaeta</taxon>
        <taxon>Sedentaria</taxon>
        <taxon>Scolecida</taxon>
        <taxon>Capitellidae</taxon>
        <taxon>Capitella</taxon>
    </lineage>
</organism>
<accession>R7V963</accession>
<protein>
    <recommendedName>
        <fullName evidence="3">Polypeptide N-acetylgalactosaminyltransferase</fullName>
        <ecNumber evidence="3">2.4.1.-</ecNumber>
    </recommendedName>
    <alternativeName>
        <fullName evidence="3">Protein-UDP acetylgalactosaminyltransferase</fullName>
    </alternativeName>
</protein>
<dbReference type="AlphaFoldDB" id="R7V963"/>
<keyword evidence="8" id="KW-1185">Reference proteome</keyword>
<dbReference type="GO" id="GO:0006493">
    <property type="term" value="P:protein O-linked glycosylation"/>
    <property type="evidence" value="ECO:0007669"/>
    <property type="project" value="TreeGrafter"/>
</dbReference>
<dbReference type="GO" id="GO:0030246">
    <property type="term" value="F:carbohydrate binding"/>
    <property type="evidence" value="ECO:0007669"/>
    <property type="project" value="UniProtKB-KW"/>
</dbReference>
<dbReference type="OMA" id="DDASTIM"/>
<proteinExistence type="inferred from homology"/>
<evidence type="ECO:0000259" key="4">
    <source>
        <dbReference type="Pfam" id="PF00535"/>
    </source>
</evidence>
<dbReference type="GO" id="GO:0004653">
    <property type="term" value="F:polypeptide N-acetylgalactosaminyltransferase activity"/>
    <property type="evidence" value="ECO:0007669"/>
    <property type="project" value="TreeGrafter"/>
</dbReference>
<dbReference type="SUPFAM" id="SSF50370">
    <property type="entry name" value="Ricin B-like lectins"/>
    <property type="match status" value="1"/>
</dbReference>
<evidence type="ECO:0000259" key="5">
    <source>
        <dbReference type="Pfam" id="PF02709"/>
    </source>
</evidence>
<dbReference type="GO" id="GO:0000139">
    <property type="term" value="C:Golgi membrane"/>
    <property type="evidence" value="ECO:0007669"/>
    <property type="project" value="UniProtKB-SubCell"/>
</dbReference>
<dbReference type="Pfam" id="PF00535">
    <property type="entry name" value="Glycos_transf_2"/>
    <property type="match status" value="1"/>
</dbReference>
<name>R7V963_CAPTE</name>
<keyword evidence="1 3" id="KW-0808">Transferase</keyword>
<dbReference type="InterPro" id="IPR027791">
    <property type="entry name" value="Galactosyl_T_C"/>
</dbReference>
<comment type="cofactor">
    <cofactor evidence="3">
        <name>Mn(2+)</name>
        <dbReference type="ChEBI" id="CHEBI:29035"/>
    </cofactor>
</comment>
<reference evidence="8" key="1">
    <citation type="submission" date="2012-12" db="EMBL/GenBank/DDBJ databases">
        <authorList>
            <person name="Hellsten U."/>
            <person name="Grimwood J."/>
            <person name="Chapman J.A."/>
            <person name="Shapiro H."/>
            <person name="Aerts A."/>
            <person name="Otillar R.P."/>
            <person name="Terry A.Y."/>
            <person name="Boore J.L."/>
            <person name="Simakov O."/>
            <person name="Marletaz F."/>
            <person name="Cho S.-J."/>
            <person name="Edsinger-Gonzales E."/>
            <person name="Havlak P."/>
            <person name="Kuo D.-H."/>
            <person name="Larsson T."/>
            <person name="Lv J."/>
            <person name="Arendt D."/>
            <person name="Savage R."/>
            <person name="Osoegawa K."/>
            <person name="de Jong P."/>
            <person name="Lindberg D.R."/>
            <person name="Seaver E.C."/>
            <person name="Weisblat D.A."/>
            <person name="Putnam N.H."/>
            <person name="Grigoriev I.V."/>
            <person name="Rokhsar D.S."/>
        </authorList>
    </citation>
    <scope>NUCLEOTIDE SEQUENCE</scope>
    <source>
        <strain evidence="8">I ESC-2004</strain>
    </source>
</reference>
<keyword evidence="2 3" id="KW-1015">Disulfide bond</keyword>
<dbReference type="InterPro" id="IPR001173">
    <property type="entry name" value="Glyco_trans_2-like"/>
</dbReference>
<reference evidence="7" key="3">
    <citation type="submission" date="2015-06" db="UniProtKB">
        <authorList>
            <consortium name="EnsemblMetazoa"/>
        </authorList>
    </citation>
    <scope>IDENTIFICATION</scope>
</reference>
<dbReference type="Gene3D" id="3.90.550.10">
    <property type="entry name" value="Spore Coat Polysaccharide Biosynthesis Protein SpsA, Chain A"/>
    <property type="match status" value="1"/>
</dbReference>